<organism evidence="1 2">
    <name type="scientific">Sphaerospermopsis aphanizomenoides LEGE 00250</name>
    <dbReference type="NCBI Taxonomy" id="2777972"/>
    <lineage>
        <taxon>Bacteria</taxon>
        <taxon>Bacillati</taxon>
        <taxon>Cyanobacteriota</taxon>
        <taxon>Cyanophyceae</taxon>
        <taxon>Nostocales</taxon>
        <taxon>Aphanizomenonaceae</taxon>
        <taxon>Sphaerospermopsis</taxon>
        <taxon>Sphaerospermopsis aphanizomenoides</taxon>
    </lineage>
</organism>
<keyword evidence="2" id="KW-1185">Reference proteome</keyword>
<comment type="caution">
    <text evidence="1">The sequence shown here is derived from an EMBL/GenBank/DDBJ whole genome shotgun (WGS) entry which is preliminary data.</text>
</comment>
<dbReference type="Proteomes" id="UP000606776">
    <property type="component" value="Unassembled WGS sequence"/>
</dbReference>
<sequence length="293" mass="34009">MNNIPDNIRLKELAIIANSNKPFFDDFIDFLKSENYPGLYEFVIEKDSYKAQETLLKYFNRKVPKDLNLYAGIARPYPQSKAKWLFLGWIFRDAPIQRLQNILKNIDGSTDERKAILLNHVREYVSTILPEPERWEWFPICEVMMERLEGSRRAIKGTLFEAIVRVNLKEIFKNNNINLIVGETQIKLAGETYDVTVTGNKGKILIPVKTRETTGGGHALLFTRDINQAIDKANNEEYKCIPIIIAEAWKIDFDSLKSHEFIHIDKNPNQITEVEPILNNKLKKILQIFQSIE</sequence>
<dbReference type="EMBL" id="JADEWB010000225">
    <property type="protein sequence ID" value="MBE9238890.1"/>
    <property type="molecule type" value="Genomic_DNA"/>
</dbReference>
<evidence type="ECO:0000313" key="2">
    <source>
        <dbReference type="Proteomes" id="UP000606776"/>
    </source>
</evidence>
<gene>
    <name evidence="1" type="ORF">IQ227_23435</name>
</gene>
<evidence type="ECO:0000313" key="1">
    <source>
        <dbReference type="EMBL" id="MBE9238890.1"/>
    </source>
</evidence>
<protein>
    <submittedName>
        <fullName evidence="1">Uncharacterized protein</fullName>
    </submittedName>
</protein>
<name>A0ABR9VNA4_9CYAN</name>
<reference evidence="1 2" key="1">
    <citation type="submission" date="2020-10" db="EMBL/GenBank/DDBJ databases">
        <authorList>
            <person name="Castelo-Branco R."/>
            <person name="Eusebio N."/>
            <person name="Adriana R."/>
            <person name="Vieira A."/>
            <person name="Brugerolle De Fraissinette N."/>
            <person name="Rezende De Castro R."/>
            <person name="Schneider M.P."/>
            <person name="Vasconcelos V."/>
            <person name="Leao P.N."/>
        </authorList>
    </citation>
    <scope>NUCLEOTIDE SEQUENCE [LARGE SCALE GENOMIC DNA]</scope>
    <source>
        <strain evidence="1 2">LEGE 00250</strain>
    </source>
</reference>
<dbReference type="RefSeq" id="WP_193944206.1">
    <property type="nucleotide sequence ID" value="NZ_JADEWB010000225.1"/>
</dbReference>
<accession>A0ABR9VNA4</accession>
<proteinExistence type="predicted"/>